<dbReference type="SUPFAM" id="SSF52200">
    <property type="entry name" value="Toll/Interleukin receptor TIR domain"/>
    <property type="match status" value="1"/>
</dbReference>
<evidence type="ECO:0000259" key="2">
    <source>
        <dbReference type="PROSITE" id="PS50104"/>
    </source>
</evidence>
<organism evidence="3 4">
    <name type="scientific">Cymbomonas tetramitiformis</name>
    <dbReference type="NCBI Taxonomy" id="36881"/>
    <lineage>
        <taxon>Eukaryota</taxon>
        <taxon>Viridiplantae</taxon>
        <taxon>Chlorophyta</taxon>
        <taxon>Pyramimonadophyceae</taxon>
        <taxon>Pyramimonadales</taxon>
        <taxon>Pyramimonadaceae</taxon>
        <taxon>Cymbomonas</taxon>
    </lineage>
</organism>
<feature type="region of interest" description="Disordered" evidence="1">
    <location>
        <begin position="1"/>
        <end position="30"/>
    </location>
</feature>
<feature type="compositionally biased region" description="Basic and acidic residues" evidence="1">
    <location>
        <begin position="15"/>
        <end position="28"/>
    </location>
</feature>
<evidence type="ECO:0000313" key="4">
    <source>
        <dbReference type="Proteomes" id="UP001190700"/>
    </source>
</evidence>
<dbReference type="AlphaFoldDB" id="A0AAE0L1D1"/>
<name>A0AAE0L1D1_9CHLO</name>
<keyword evidence="4" id="KW-1185">Reference proteome</keyword>
<dbReference type="Gene3D" id="3.40.50.10140">
    <property type="entry name" value="Toll/interleukin-1 receptor homology (TIR) domain"/>
    <property type="match status" value="1"/>
</dbReference>
<dbReference type="EMBL" id="LGRX02011805">
    <property type="protein sequence ID" value="KAK3268488.1"/>
    <property type="molecule type" value="Genomic_DNA"/>
</dbReference>
<evidence type="ECO:0000313" key="3">
    <source>
        <dbReference type="EMBL" id="KAK3268488.1"/>
    </source>
</evidence>
<dbReference type="InterPro" id="IPR035897">
    <property type="entry name" value="Toll_tir_struct_dom_sf"/>
</dbReference>
<proteinExistence type="predicted"/>
<dbReference type="PROSITE" id="PS50104">
    <property type="entry name" value="TIR"/>
    <property type="match status" value="1"/>
</dbReference>
<dbReference type="GO" id="GO:0007165">
    <property type="term" value="P:signal transduction"/>
    <property type="evidence" value="ECO:0007669"/>
    <property type="project" value="InterPro"/>
</dbReference>
<reference evidence="3 4" key="1">
    <citation type="journal article" date="2015" name="Genome Biol. Evol.">
        <title>Comparative Genomics of a Bacterivorous Green Alga Reveals Evolutionary Causalities and Consequences of Phago-Mixotrophic Mode of Nutrition.</title>
        <authorList>
            <person name="Burns J.A."/>
            <person name="Paasch A."/>
            <person name="Narechania A."/>
            <person name="Kim E."/>
        </authorList>
    </citation>
    <scope>NUCLEOTIDE SEQUENCE [LARGE SCALE GENOMIC DNA]</scope>
    <source>
        <strain evidence="3 4">PLY_AMNH</strain>
    </source>
</reference>
<dbReference type="InterPro" id="IPR000157">
    <property type="entry name" value="TIR_dom"/>
</dbReference>
<accession>A0AAE0L1D1</accession>
<evidence type="ECO:0000256" key="1">
    <source>
        <dbReference type="SAM" id="MobiDB-lite"/>
    </source>
</evidence>
<protein>
    <recommendedName>
        <fullName evidence="2">TIR domain-containing protein</fullName>
    </recommendedName>
</protein>
<sequence>MGAGQSVEGTSSGDRAMRNKSEIVEAKSQELPTRQLSSLVAGGSGRSLNAGEPTIKNYDVFLSYKRYNVNDVKAVGWLRDKLIARGLTVFRDVYDLQKGESWQKDLTCSIWNAKIFVPVISSSTLGVVEHIEEESRVDYCLFEYDLACEALEHGTSLRRLAPVFVGDVLDIPAMGGEVYTDFFAGERTKNRKFLSKVASKTKAKVQQNLKLHLEREISEKGSFRTVNDIMNSVKDHRQGFYLRGLIEEALDKVADDILLLVNTLNANDDAGDSIIQADFASSQIKSSYSLVGESLSNVLTGELSTLSAKLVQGSSDMLAQLQPTPSLAASNGTELEGMLRELKEEPVLAGLDVLNVSLNYFVSGSEEEAKSGFRRKLVFRTLFEVPLSNILRDIRLQEQVQVAASKTSEKSPFLEELPPSAERAIGLAILNEISSRFSGAFWLQAAGKNVETHSFRFGLTYEWIPPEWRQHVSTKLRVMVAMDTFLQDVLKMGDDEAPSFERASHWLRWPCMQKMAELSTKGTFFGDESHLGAISISFPQSGDMP</sequence>
<dbReference type="Pfam" id="PF13676">
    <property type="entry name" value="TIR_2"/>
    <property type="match status" value="1"/>
</dbReference>
<feature type="domain" description="TIR" evidence="2">
    <location>
        <begin position="56"/>
        <end position="205"/>
    </location>
</feature>
<dbReference type="SMART" id="SM00255">
    <property type="entry name" value="TIR"/>
    <property type="match status" value="1"/>
</dbReference>
<comment type="caution">
    <text evidence="3">The sequence shown here is derived from an EMBL/GenBank/DDBJ whole genome shotgun (WGS) entry which is preliminary data.</text>
</comment>
<gene>
    <name evidence="3" type="ORF">CYMTET_23012</name>
</gene>
<dbReference type="Proteomes" id="UP001190700">
    <property type="component" value="Unassembled WGS sequence"/>
</dbReference>